<dbReference type="OrthoDB" id="9802991at2"/>
<feature type="compositionally biased region" description="Basic and acidic residues" evidence="5">
    <location>
        <begin position="239"/>
        <end position="248"/>
    </location>
</feature>
<dbReference type="PANTHER" id="PTHR46233">
    <property type="entry name" value="HYDROXYACYLGLUTATHIONE HYDROLASE GLOC"/>
    <property type="match status" value="1"/>
</dbReference>
<feature type="domain" description="Metallo-beta-lactamase" evidence="6">
    <location>
        <begin position="12"/>
        <end position="205"/>
    </location>
</feature>
<dbReference type="RefSeq" id="WP_075135943.1">
    <property type="nucleotide sequence ID" value="NZ_MSIF01000016.1"/>
</dbReference>
<accession>A0A7Z0WIP0</accession>
<dbReference type="InterPro" id="IPR051453">
    <property type="entry name" value="MBL_Glyoxalase_II"/>
</dbReference>
<evidence type="ECO:0000256" key="4">
    <source>
        <dbReference type="ARBA" id="ARBA00022833"/>
    </source>
</evidence>
<dbReference type="SMART" id="SM00849">
    <property type="entry name" value="Lactamase_B"/>
    <property type="match status" value="1"/>
</dbReference>
<sequence>MLVRTLEADAFGTKCYLVAEERDSDCVLVDPGLGVAAKLPDALAAYGLRPRAVLLTHGHLDHTGSVTEVSERYGIPLYLHPDDHWMLSDPLGGLGEEVAPKFEEFLGRDWTWREPSDVDTLAHGDVLELGGVLVRVDHTPGHTKGSVMFNLPGDLRVPGYCLVGDTLYAGTIGRTDQPTGDRGDCLRSLRSLLDKPRETVLYTAHEQDSDLATESTTNPFVWEAARWSGTGTPPTTAETLRDFRAQRR</sequence>
<feature type="compositionally biased region" description="Polar residues" evidence="5">
    <location>
        <begin position="229"/>
        <end position="238"/>
    </location>
</feature>
<dbReference type="CDD" id="cd06262">
    <property type="entry name" value="metallo-hydrolase-like_MBL-fold"/>
    <property type="match status" value="1"/>
</dbReference>
<organism evidence="7 8">
    <name type="scientific">Actinophytocola xinjiangensis</name>
    <dbReference type="NCBI Taxonomy" id="485602"/>
    <lineage>
        <taxon>Bacteria</taxon>
        <taxon>Bacillati</taxon>
        <taxon>Actinomycetota</taxon>
        <taxon>Actinomycetes</taxon>
        <taxon>Pseudonocardiales</taxon>
        <taxon>Pseudonocardiaceae</taxon>
    </lineage>
</organism>
<evidence type="ECO:0000259" key="6">
    <source>
        <dbReference type="SMART" id="SM00849"/>
    </source>
</evidence>
<dbReference type="GO" id="GO:0046872">
    <property type="term" value="F:metal ion binding"/>
    <property type="evidence" value="ECO:0007669"/>
    <property type="project" value="UniProtKB-KW"/>
</dbReference>
<dbReference type="Gene3D" id="3.60.15.10">
    <property type="entry name" value="Ribonuclease Z/Hydroxyacylglutathione hydrolase-like"/>
    <property type="match status" value="1"/>
</dbReference>
<evidence type="ECO:0000313" key="7">
    <source>
        <dbReference type="EMBL" id="OLF07351.1"/>
    </source>
</evidence>
<dbReference type="GO" id="GO:0016787">
    <property type="term" value="F:hydrolase activity"/>
    <property type="evidence" value="ECO:0007669"/>
    <property type="project" value="UniProtKB-KW"/>
</dbReference>
<keyword evidence="2" id="KW-0479">Metal-binding</keyword>
<dbReference type="AlphaFoldDB" id="A0A7Z0WIP0"/>
<dbReference type="Proteomes" id="UP000185696">
    <property type="component" value="Unassembled WGS sequence"/>
</dbReference>
<keyword evidence="3" id="KW-0378">Hydrolase</keyword>
<comment type="cofactor">
    <cofactor evidence="1">
        <name>Zn(2+)</name>
        <dbReference type="ChEBI" id="CHEBI:29105"/>
    </cofactor>
</comment>
<dbReference type="PANTHER" id="PTHR46233:SF3">
    <property type="entry name" value="HYDROXYACYLGLUTATHIONE HYDROLASE GLOC"/>
    <property type="match status" value="1"/>
</dbReference>
<evidence type="ECO:0000256" key="3">
    <source>
        <dbReference type="ARBA" id="ARBA00022801"/>
    </source>
</evidence>
<dbReference type="Pfam" id="PF00753">
    <property type="entry name" value="Lactamase_B"/>
    <property type="match status" value="1"/>
</dbReference>
<protein>
    <recommendedName>
        <fullName evidence="6">Metallo-beta-lactamase domain-containing protein</fullName>
    </recommendedName>
</protein>
<name>A0A7Z0WIP0_9PSEU</name>
<evidence type="ECO:0000256" key="5">
    <source>
        <dbReference type="SAM" id="MobiDB-lite"/>
    </source>
</evidence>
<feature type="region of interest" description="Disordered" evidence="5">
    <location>
        <begin position="226"/>
        <end position="248"/>
    </location>
</feature>
<reference evidence="7 8" key="1">
    <citation type="submission" date="2016-12" db="EMBL/GenBank/DDBJ databases">
        <title>The draft genome sequence of Actinophytocola xinjiangensis.</title>
        <authorList>
            <person name="Wang W."/>
            <person name="Yuan L."/>
        </authorList>
    </citation>
    <scope>NUCLEOTIDE SEQUENCE [LARGE SCALE GENOMIC DNA]</scope>
    <source>
        <strain evidence="7 8">CGMCC 4.4663</strain>
    </source>
</reference>
<comment type="caution">
    <text evidence="7">The sequence shown here is derived from an EMBL/GenBank/DDBJ whole genome shotgun (WGS) entry which is preliminary data.</text>
</comment>
<dbReference type="EMBL" id="MSIF01000016">
    <property type="protein sequence ID" value="OLF07351.1"/>
    <property type="molecule type" value="Genomic_DNA"/>
</dbReference>
<dbReference type="SUPFAM" id="SSF56281">
    <property type="entry name" value="Metallo-hydrolase/oxidoreductase"/>
    <property type="match status" value="1"/>
</dbReference>
<dbReference type="InterPro" id="IPR001279">
    <property type="entry name" value="Metallo-B-lactamas"/>
</dbReference>
<evidence type="ECO:0000256" key="2">
    <source>
        <dbReference type="ARBA" id="ARBA00022723"/>
    </source>
</evidence>
<evidence type="ECO:0000256" key="1">
    <source>
        <dbReference type="ARBA" id="ARBA00001947"/>
    </source>
</evidence>
<dbReference type="InterPro" id="IPR036866">
    <property type="entry name" value="RibonucZ/Hydroxyglut_hydro"/>
</dbReference>
<proteinExistence type="predicted"/>
<keyword evidence="4" id="KW-0862">Zinc</keyword>
<keyword evidence="8" id="KW-1185">Reference proteome</keyword>
<gene>
    <name evidence="7" type="ORF">BLA60_27660</name>
</gene>
<evidence type="ECO:0000313" key="8">
    <source>
        <dbReference type="Proteomes" id="UP000185696"/>
    </source>
</evidence>